<keyword evidence="1" id="KW-0808">Transferase</keyword>
<reference evidence="1" key="1">
    <citation type="submission" date="2017-06" db="EMBL/GenBank/DDBJ databases">
        <authorList>
            <person name="Assis F.L."/>
            <person name="Abrahao J.S."/>
            <person name="Silva L."/>
            <person name="Khalil J.B."/>
            <person name="Rodrigues R."/>
            <person name="Silva L.S."/>
            <person name="Boratto P."/>
            <person name="Andrade M."/>
            <person name="Kroon E.G."/>
            <person name="Ribeiro B."/>
            <person name="Bergier I."/>
            <person name="Seligmann H."/>
            <person name="Ghigo E."/>
            <person name="Colson P."/>
            <person name="Levasseur A."/>
            <person name="Raoult D."/>
            <person name="Scola B.L."/>
        </authorList>
    </citation>
    <scope>NUCLEOTIDE SEQUENCE</scope>
    <source>
        <strain evidence="1">Deep ocean</strain>
    </source>
</reference>
<name>A0A6N1NR52_9VIRU</name>
<reference evidence="1" key="2">
    <citation type="journal article" date="2018" name="Nat. Commun.">
        <title>Tailed giant Tupanvirus possesses the most complete translational apparatus of the known virosphere.</title>
        <authorList>
            <person name="Abrahao J."/>
            <person name="Silva L."/>
            <person name="Silva L.S."/>
            <person name="Khalil J.Y.B."/>
            <person name="Rodrigues R."/>
            <person name="Arantes T."/>
            <person name="Assis F."/>
            <person name="Boratto P."/>
            <person name="Andrade M."/>
            <person name="Kroon E.G."/>
            <person name="Ribeiro B."/>
            <person name="Bergier I."/>
            <person name="Seligmann H."/>
            <person name="Ghigo E."/>
            <person name="Colson P."/>
            <person name="Levasseur A."/>
            <person name="Kroemer G."/>
            <person name="Raoult D."/>
            <person name="La Scola B."/>
        </authorList>
    </citation>
    <scope>NUCLEOTIDE SEQUENCE [LARGE SCALE GENOMIC DNA]</scope>
    <source>
        <strain evidence="1">Deep ocean</strain>
    </source>
</reference>
<keyword evidence="1" id="KW-0418">Kinase</keyword>
<accession>A0A6N1NR52</accession>
<proteinExistence type="predicted"/>
<protein>
    <submittedName>
        <fullName evidence="1">F10-like kinase</fullName>
    </submittedName>
</protein>
<sequence length="150" mass="17883">MLSKCIDDNIHNTIPRIWITLFFQILSTIESINQHYPNFVCGNIEPGKIKFQKVDHCGTSIFRYNKTKHYFIIPNIGIRIKICDFSESFYSKNKNDNHDINFFLTSMECFLEKYKSQVPMEIMEFIGRNKNRTADEILSFDPLFDKYRFN</sequence>
<dbReference type="RefSeq" id="YP_010780939.1">
    <property type="nucleotide sequence ID" value="NC_075038.1"/>
</dbReference>
<dbReference type="EMBL" id="MF405918">
    <property type="protein sequence ID" value="QKU34318.1"/>
    <property type="molecule type" value="Genomic_DNA"/>
</dbReference>
<dbReference type="KEGG" id="vg:80517630"/>
<dbReference type="GO" id="GO:0016301">
    <property type="term" value="F:kinase activity"/>
    <property type="evidence" value="ECO:0007669"/>
    <property type="project" value="UniProtKB-KW"/>
</dbReference>
<organism evidence="1">
    <name type="scientific">Tupanvirus deep ocean</name>
    <dbReference type="NCBI Taxonomy" id="2126984"/>
    <lineage>
        <taxon>Viruses</taxon>
        <taxon>Varidnaviria</taxon>
        <taxon>Bamfordvirae</taxon>
        <taxon>Nucleocytoviricota</taxon>
        <taxon>Megaviricetes</taxon>
        <taxon>Imitervirales</taxon>
        <taxon>Mimiviridae</taxon>
        <taxon>Megamimivirinae</taxon>
        <taxon>Tupanvirus</taxon>
        <taxon>Tupanvirus altamarinense</taxon>
    </lineage>
</organism>
<evidence type="ECO:0000313" key="1">
    <source>
        <dbReference type="EMBL" id="QKU34318.1"/>
    </source>
</evidence>
<dbReference type="GeneID" id="80517630"/>